<organism evidence="1 2">
    <name type="scientific">Terribacillus saccharophilus</name>
    <dbReference type="NCBI Taxonomy" id="361277"/>
    <lineage>
        <taxon>Bacteria</taxon>
        <taxon>Bacillati</taxon>
        <taxon>Bacillota</taxon>
        <taxon>Bacilli</taxon>
        <taxon>Bacillales</taxon>
        <taxon>Bacillaceae</taxon>
        <taxon>Terribacillus</taxon>
    </lineage>
</organism>
<protein>
    <submittedName>
        <fullName evidence="1">Uncharacterized protein</fullName>
    </submittedName>
</protein>
<sequence length="96" mass="11039">MKQIILLLLLIFLSGCGGIELEPSKYTDEITTTEDVLLEIEDDSLNSEEGFIFRILNNSDTFITIGREYVLEKYDKKREEWLHIPLKANIGFQADA</sequence>
<dbReference type="PROSITE" id="PS51257">
    <property type="entry name" value="PROKAR_LIPOPROTEIN"/>
    <property type="match status" value="1"/>
</dbReference>
<proteinExistence type="predicted"/>
<dbReference type="KEGG" id="tap:GZ22_05845"/>
<reference evidence="1 2" key="1">
    <citation type="submission" date="2014-07" db="EMBL/GenBank/DDBJ databases">
        <title>Complete genome sequence of a moderately halophilic bacterium Terribacillus aidingensis MP602, isolated from Cryptomeria fortunei in Tianmu mountain in China.</title>
        <authorList>
            <person name="Wang Y."/>
            <person name="Lu P."/>
            <person name="Zhang L."/>
        </authorList>
    </citation>
    <scope>NUCLEOTIDE SEQUENCE [LARGE SCALE GENOMIC DNA]</scope>
    <source>
        <strain evidence="1 2">MP602</strain>
    </source>
</reference>
<dbReference type="OrthoDB" id="2085239at2"/>
<evidence type="ECO:0000313" key="2">
    <source>
        <dbReference type="Proteomes" id="UP000027980"/>
    </source>
</evidence>
<dbReference type="AlphaFoldDB" id="A0A075LIF7"/>
<evidence type="ECO:0000313" key="1">
    <source>
        <dbReference type="EMBL" id="AIF66189.1"/>
    </source>
</evidence>
<gene>
    <name evidence="1" type="ORF">GZ22_05845</name>
</gene>
<dbReference type="RefSeq" id="WP_038559680.1">
    <property type="nucleotide sequence ID" value="NZ_CP008876.1"/>
</dbReference>
<dbReference type="GeneID" id="34221455"/>
<dbReference type="HOGENOM" id="CLU_2358705_0_0_9"/>
<dbReference type="EMBL" id="CP008876">
    <property type="protein sequence ID" value="AIF66189.1"/>
    <property type="molecule type" value="Genomic_DNA"/>
</dbReference>
<accession>A0A075LIF7</accession>
<name>A0A075LIF7_9BACI</name>
<dbReference type="Proteomes" id="UP000027980">
    <property type="component" value="Chromosome"/>
</dbReference>